<reference evidence="1 2" key="1">
    <citation type="journal article" date="2021" name="Commun. Biol.">
        <title>The genome of Shorea leprosula (Dipterocarpaceae) highlights the ecological relevance of drought in aseasonal tropical rainforests.</title>
        <authorList>
            <person name="Ng K.K.S."/>
            <person name="Kobayashi M.J."/>
            <person name="Fawcett J.A."/>
            <person name="Hatakeyama M."/>
            <person name="Paape T."/>
            <person name="Ng C.H."/>
            <person name="Ang C.C."/>
            <person name="Tnah L.H."/>
            <person name="Lee C.T."/>
            <person name="Nishiyama T."/>
            <person name="Sese J."/>
            <person name="O'Brien M.J."/>
            <person name="Copetti D."/>
            <person name="Mohd Noor M.I."/>
            <person name="Ong R.C."/>
            <person name="Putra M."/>
            <person name="Sireger I.Z."/>
            <person name="Indrioko S."/>
            <person name="Kosugi Y."/>
            <person name="Izuno A."/>
            <person name="Isagi Y."/>
            <person name="Lee S.L."/>
            <person name="Shimizu K.K."/>
        </authorList>
    </citation>
    <scope>NUCLEOTIDE SEQUENCE [LARGE SCALE GENOMIC DNA]</scope>
    <source>
        <strain evidence="1">214</strain>
    </source>
</reference>
<protein>
    <submittedName>
        <fullName evidence="1">Uncharacterized protein</fullName>
    </submittedName>
</protein>
<evidence type="ECO:0000313" key="2">
    <source>
        <dbReference type="Proteomes" id="UP001054252"/>
    </source>
</evidence>
<keyword evidence="2" id="KW-1185">Reference proteome</keyword>
<accession>A0AAV5HV53</accession>
<sequence>MGWDHSDSSWGTLQLTEIRGYCYEIEYWIPPSRAIEYDKEYCCSNLVGFGKHNLPNDGIHYTSHLAYKSKQLVHNSNK</sequence>
<dbReference type="EMBL" id="BPVZ01000004">
    <property type="protein sequence ID" value="GKU90675.1"/>
    <property type="molecule type" value="Genomic_DNA"/>
</dbReference>
<dbReference type="Proteomes" id="UP001054252">
    <property type="component" value="Unassembled WGS sequence"/>
</dbReference>
<proteinExistence type="predicted"/>
<gene>
    <name evidence="1" type="ORF">SLEP1_g4642</name>
</gene>
<evidence type="ECO:0000313" key="1">
    <source>
        <dbReference type="EMBL" id="GKU90675.1"/>
    </source>
</evidence>
<organism evidence="1 2">
    <name type="scientific">Rubroshorea leprosula</name>
    <dbReference type="NCBI Taxonomy" id="152421"/>
    <lineage>
        <taxon>Eukaryota</taxon>
        <taxon>Viridiplantae</taxon>
        <taxon>Streptophyta</taxon>
        <taxon>Embryophyta</taxon>
        <taxon>Tracheophyta</taxon>
        <taxon>Spermatophyta</taxon>
        <taxon>Magnoliopsida</taxon>
        <taxon>eudicotyledons</taxon>
        <taxon>Gunneridae</taxon>
        <taxon>Pentapetalae</taxon>
        <taxon>rosids</taxon>
        <taxon>malvids</taxon>
        <taxon>Malvales</taxon>
        <taxon>Dipterocarpaceae</taxon>
        <taxon>Rubroshorea</taxon>
    </lineage>
</organism>
<comment type="caution">
    <text evidence="1">The sequence shown here is derived from an EMBL/GenBank/DDBJ whole genome shotgun (WGS) entry which is preliminary data.</text>
</comment>
<name>A0AAV5HV53_9ROSI</name>
<dbReference type="AlphaFoldDB" id="A0AAV5HV53"/>